<keyword evidence="3" id="KW-1185">Reference proteome</keyword>
<accession>A0A0C9T9Y9</accession>
<organism evidence="2 3">
    <name type="scientific">Paxillus involutus ATCC 200175</name>
    <dbReference type="NCBI Taxonomy" id="664439"/>
    <lineage>
        <taxon>Eukaryota</taxon>
        <taxon>Fungi</taxon>
        <taxon>Dikarya</taxon>
        <taxon>Basidiomycota</taxon>
        <taxon>Agaricomycotina</taxon>
        <taxon>Agaricomycetes</taxon>
        <taxon>Agaricomycetidae</taxon>
        <taxon>Boletales</taxon>
        <taxon>Paxilineae</taxon>
        <taxon>Paxillaceae</taxon>
        <taxon>Paxillus</taxon>
    </lineage>
</organism>
<dbReference type="Proteomes" id="UP000053647">
    <property type="component" value="Unassembled WGS sequence"/>
</dbReference>
<name>A0A0C9T9Y9_PAXIN</name>
<dbReference type="HOGENOM" id="CLU_2543222_0_0_1"/>
<feature type="region of interest" description="Disordered" evidence="1">
    <location>
        <begin position="62"/>
        <end position="83"/>
    </location>
</feature>
<sequence>MAPIPTAATDTDAHETARRRLTQSMIKICGQRPCARLVCTLELQNLPPAKCPTAFERATRIPNTYTTHSPNNPTAPQASTNAR</sequence>
<reference evidence="2 3" key="1">
    <citation type="submission" date="2014-06" db="EMBL/GenBank/DDBJ databases">
        <authorList>
            <consortium name="DOE Joint Genome Institute"/>
            <person name="Kuo A."/>
            <person name="Kohler A."/>
            <person name="Nagy L.G."/>
            <person name="Floudas D."/>
            <person name="Copeland A."/>
            <person name="Barry K.W."/>
            <person name="Cichocki N."/>
            <person name="Veneault-Fourrey C."/>
            <person name="LaButti K."/>
            <person name="Lindquist E.A."/>
            <person name="Lipzen A."/>
            <person name="Lundell T."/>
            <person name="Morin E."/>
            <person name="Murat C."/>
            <person name="Sun H."/>
            <person name="Tunlid A."/>
            <person name="Henrissat B."/>
            <person name="Grigoriev I.V."/>
            <person name="Hibbett D.S."/>
            <person name="Martin F."/>
            <person name="Nordberg H.P."/>
            <person name="Cantor M.N."/>
            <person name="Hua S.X."/>
        </authorList>
    </citation>
    <scope>NUCLEOTIDE SEQUENCE [LARGE SCALE GENOMIC DNA]</scope>
    <source>
        <strain evidence="2 3">ATCC 200175</strain>
    </source>
</reference>
<gene>
    <name evidence="2" type="ORF">PAXINDRAFT_14774</name>
</gene>
<dbReference type="AlphaFoldDB" id="A0A0C9T9Y9"/>
<evidence type="ECO:0000313" key="3">
    <source>
        <dbReference type="Proteomes" id="UP000053647"/>
    </source>
</evidence>
<evidence type="ECO:0000256" key="1">
    <source>
        <dbReference type="SAM" id="MobiDB-lite"/>
    </source>
</evidence>
<dbReference type="EMBL" id="KN819364">
    <property type="protein sequence ID" value="KIJ12450.1"/>
    <property type="molecule type" value="Genomic_DNA"/>
</dbReference>
<proteinExistence type="predicted"/>
<protein>
    <submittedName>
        <fullName evidence="2">Uncharacterized protein</fullName>
    </submittedName>
</protein>
<evidence type="ECO:0000313" key="2">
    <source>
        <dbReference type="EMBL" id="KIJ12450.1"/>
    </source>
</evidence>
<reference evidence="3" key="2">
    <citation type="submission" date="2015-01" db="EMBL/GenBank/DDBJ databases">
        <title>Evolutionary Origins and Diversification of the Mycorrhizal Mutualists.</title>
        <authorList>
            <consortium name="DOE Joint Genome Institute"/>
            <consortium name="Mycorrhizal Genomics Consortium"/>
            <person name="Kohler A."/>
            <person name="Kuo A."/>
            <person name="Nagy L.G."/>
            <person name="Floudas D."/>
            <person name="Copeland A."/>
            <person name="Barry K.W."/>
            <person name="Cichocki N."/>
            <person name="Veneault-Fourrey C."/>
            <person name="LaButti K."/>
            <person name="Lindquist E.A."/>
            <person name="Lipzen A."/>
            <person name="Lundell T."/>
            <person name="Morin E."/>
            <person name="Murat C."/>
            <person name="Riley R."/>
            <person name="Ohm R."/>
            <person name="Sun H."/>
            <person name="Tunlid A."/>
            <person name="Henrissat B."/>
            <person name="Grigoriev I.V."/>
            <person name="Hibbett D.S."/>
            <person name="Martin F."/>
        </authorList>
    </citation>
    <scope>NUCLEOTIDE SEQUENCE [LARGE SCALE GENOMIC DNA]</scope>
    <source>
        <strain evidence="3">ATCC 200175</strain>
    </source>
</reference>